<keyword evidence="10" id="KW-1185">Reference proteome</keyword>
<dbReference type="InterPro" id="IPR003399">
    <property type="entry name" value="Mce/MlaD"/>
</dbReference>
<keyword evidence="2" id="KW-1003">Cell membrane</keyword>
<feature type="domain" description="Mce/MlaD" evidence="8">
    <location>
        <begin position="156"/>
        <end position="221"/>
    </location>
</feature>
<dbReference type="InterPro" id="IPR051800">
    <property type="entry name" value="PqiA-PqiB_transport"/>
</dbReference>
<evidence type="ECO:0000313" key="10">
    <source>
        <dbReference type="Proteomes" id="UP000250086"/>
    </source>
</evidence>
<dbReference type="OrthoDB" id="9806984at2"/>
<accession>A0A2X0X0I7</accession>
<evidence type="ECO:0000256" key="6">
    <source>
        <dbReference type="ARBA" id="ARBA00023136"/>
    </source>
</evidence>
<evidence type="ECO:0000256" key="4">
    <source>
        <dbReference type="ARBA" id="ARBA00022692"/>
    </source>
</evidence>
<keyword evidence="4 7" id="KW-0812">Transmembrane</keyword>
<dbReference type="Pfam" id="PF02470">
    <property type="entry name" value="MlaD"/>
    <property type="match status" value="2"/>
</dbReference>
<dbReference type="RefSeq" id="WP_113743359.1">
    <property type="nucleotide sequence ID" value="NZ_UAPU01000007.1"/>
</dbReference>
<organism evidence="9 10">
    <name type="scientific">Anaerobiospirillum thomasii</name>
    <dbReference type="NCBI Taxonomy" id="179995"/>
    <lineage>
        <taxon>Bacteria</taxon>
        <taxon>Pseudomonadati</taxon>
        <taxon>Pseudomonadota</taxon>
        <taxon>Gammaproteobacteria</taxon>
        <taxon>Aeromonadales</taxon>
        <taxon>Succinivibrionaceae</taxon>
        <taxon>Anaerobiospirillum</taxon>
    </lineage>
</organism>
<evidence type="ECO:0000256" key="2">
    <source>
        <dbReference type="ARBA" id="ARBA00022475"/>
    </source>
</evidence>
<feature type="transmembrane region" description="Helical" evidence="7">
    <location>
        <begin position="12"/>
        <end position="34"/>
    </location>
</feature>
<sequence>MEAKNLKLKQGLSKINPVWLLPVLALIFTFIMIWDNTINRGPKVELKINSADGIVKGTTLLKLRSVPVGRVIDVTLDDEYTNAILTVQMEPNTDDLLAQDSLFWVVKPRVENTGISGLDTLLSGPYIEMMKGKSEQKANVFDILDEPPSTRNNENGLYLTLHSKAGTRLNNNDLITYKGIPVGSVVSSEFDFKEQMLRYRVFIKEPYSALVRQSSRFWISSGIDISFGAEGFKVNTESLDNIIRGGIAFDDLNDNITSVITLKDGDTLPLYKNRDAAELSTLDDAIKYVVMVKDTVGGINISSPVLFKGLYIGKVLQPNFYENNIIDLISDNKYIPVLIALDISDVNSYRVKQVFDAHLRTKTLCANIEPANLLTGEKLISLTYNDKKCKAYTKEYRGYKVIPSTTEGDIKQRVDEILVEVKKFDVKGVSDELIAALKSVNKAMENFSVNSTDLKKDNVIQNINRAFNNLSKTVNNYGPDSDIARNLENLSQQIKSLLNDLNPTLDKLSNNPNSIIFGDSTKDIEPKRNK</sequence>
<reference evidence="9 10" key="1">
    <citation type="submission" date="2018-06" db="EMBL/GenBank/DDBJ databases">
        <authorList>
            <consortium name="Pathogen Informatics"/>
            <person name="Doyle S."/>
        </authorList>
    </citation>
    <scope>NUCLEOTIDE SEQUENCE [LARGE SCALE GENOMIC DNA]</scope>
    <source>
        <strain evidence="9 10">NCTC13093</strain>
    </source>
</reference>
<evidence type="ECO:0000256" key="1">
    <source>
        <dbReference type="ARBA" id="ARBA00004533"/>
    </source>
</evidence>
<dbReference type="EMBL" id="UAPV01000001">
    <property type="protein sequence ID" value="SPT69175.1"/>
    <property type="molecule type" value="Genomic_DNA"/>
</dbReference>
<comment type="subcellular location">
    <subcellularLocation>
        <location evidence="1">Cell inner membrane</location>
    </subcellularLocation>
</comment>
<protein>
    <submittedName>
        <fullName evidence="9">Paraquat-inducible protein B</fullName>
    </submittedName>
</protein>
<dbReference type="GO" id="GO:0005886">
    <property type="term" value="C:plasma membrane"/>
    <property type="evidence" value="ECO:0007669"/>
    <property type="project" value="UniProtKB-SubCell"/>
</dbReference>
<evidence type="ECO:0000256" key="5">
    <source>
        <dbReference type="ARBA" id="ARBA00022989"/>
    </source>
</evidence>
<dbReference type="AlphaFoldDB" id="A0A2X0X0I7"/>
<dbReference type="Proteomes" id="UP000250086">
    <property type="component" value="Unassembled WGS sequence"/>
</dbReference>
<dbReference type="PANTHER" id="PTHR30462">
    <property type="entry name" value="INTERMEMBRANE TRANSPORT PROTEIN PQIB-RELATED"/>
    <property type="match status" value="1"/>
</dbReference>
<keyword evidence="6 7" id="KW-0472">Membrane</keyword>
<gene>
    <name evidence="9" type="ORF">NCTC13093_00538</name>
</gene>
<proteinExistence type="predicted"/>
<evidence type="ECO:0000256" key="7">
    <source>
        <dbReference type="SAM" id="Phobius"/>
    </source>
</evidence>
<feature type="domain" description="Mce/MlaD" evidence="8">
    <location>
        <begin position="41"/>
        <end position="131"/>
    </location>
</feature>
<keyword evidence="5 7" id="KW-1133">Transmembrane helix</keyword>
<evidence type="ECO:0000313" key="9">
    <source>
        <dbReference type="EMBL" id="SPT69175.1"/>
    </source>
</evidence>
<evidence type="ECO:0000256" key="3">
    <source>
        <dbReference type="ARBA" id="ARBA00022519"/>
    </source>
</evidence>
<dbReference type="PANTHER" id="PTHR30462:SF0">
    <property type="entry name" value="INTERMEMBRANE TRANSPORT PROTEIN YEBT"/>
    <property type="match status" value="1"/>
</dbReference>
<name>A0A2X0X0I7_9GAMM</name>
<evidence type="ECO:0000259" key="8">
    <source>
        <dbReference type="Pfam" id="PF02470"/>
    </source>
</evidence>
<keyword evidence="3" id="KW-0997">Cell inner membrane</keyword>